<dbReference type="Gene3D" id="3.30.420.310">
    <property type="entry name" value="2-keto-3-deoxy-galactonokinase, C-terminal domain"/>
    <property type="match status" value="1"/>
</dbReference>
<dbReference type="GO" id="GO:0008671">
    <property type="term" value="F:2-dehydro-3-deoxygalactonokinase activity"/>
    <property type="evidence" value="ECO:0007669"/>
    <property type="project" value="InterPro"/>
</dbReference>
<evidence type="ECO:0000313" key="2">
    <source>
        <dbReference type="Proteomes" id="UP000219050"/>
    </source>
</evidence>
<dbReference type="Pfam" id="PF05035">
    <property type="entry name" value="DGOK"/>
    <property type="match status" value="1"/>
</dbReference>
<protein>
    <recommendedName>
        <fullName evidence="3">2-dehydro-3-deoxygalactonokinase</fullName>
    </recommendedName>
</protein>
<name>A0A291LWK5_9RHOB</name>
<evidence type="ECO:0000313" key="1">
    <source>
        <dbReference type="EMBL" id="ATI40815.1"/>
    </source>
</evidence>
<organism evidence="1 2">
    <name type="scientific">Pacificitalea manganoxidans</name>
    <dbReference type="NCBI Taxonomy" id="1411902"/>
    <lineage>
        <taxon>Bacteria</taxon>
        <taxon>Pseudomonadati</taxon>
        <taxon>Pseudomonadota</taxon>
        <taxon>Alphaproteobacteria</taxon>
        <taxon>Rhodobacterales</taxon>
        <taxon>Paracoccaceae</taxon>
        <taxon>Pacificitalea</taxon>
    </lineage>
</organism>
<dbReference type="AlphaFoldDB" id="A0A291LWK5"/>
<reference evidence="1 2" key="1">
    <citation type="submission" date="2017-05" db="EMBL/GenBank/DDBJ databases">
        <title>Comparative genomic and metabolic analysis of manganese-oxidizing mechanisms in Celeribater manganoxidans DY25T: its adaption to the environment of polymetallic nodule.</title>
        <authorList>
            <person name="Wang X."/>
        </authorList>
    </citation>
    <scope>NUCLEOTIDE SEQUENCE [LARGE SCALE GENOMIC DNA]</scope>
    <source>
        <strain evidence="1 2">DY25</strain>
    </source>
</reference>
<sequence>MEGPMTHAIAAELTAGGLWAAGFGTGAAPLWQAHGADLNDLPALIDAQGASAAPVLVAGAGGARVTVPCAPLAAPAPWEAPTLPGTTSDIRLVAQPMLSQSSPPALSGGLEFRVAGFLDLNPKFDGVLCLPGAEATLWALISADEVVSLSGFRSGALARAAGGAGLSIDNAPRFAEAAADTLDRPERLAARLAEAGAARALGQLDDAAMQDRIAGALVGAEMAASRAYWLGQNVAVVGDAGPARAYALVLEAQGLPVLRADLDTCRVRGARCAVSQGL</sequence>
<dbReference type="InterPro" id="IPR042257">
    <property type="entry name" value="DGOK_C"/>
</dbReference>
<evidence type="ECO:0008006" key="3">
    <source>
        <dbReference type="Google" id="ProtNLM"/>
    </source>
</evidence>
<keyword evidence="2" id="KW-1185">Reference proteome</keyword>
<gene>
    <name evidence="1" type="ORF">CBW24_01505</name>
</gene>
<dbReference type="InterPro" id="IPR007729">
    <property type="entry name" value="DGOK"/>
</dbReference>
<dbReference type="GO" id="GO:0034194">
    <property type="term" value="P:D-galactonate catabolic process"/>
    <property type="evidence" value="ECO:0007669"/>
    <property type="project" value="InterPro"/>
</dbReference>
<dbReference type="KEGG" id="cmag:CBW24_01505"/>
<proteinExistence type="predicted"/>
<dbReference type="Proteomes" id="UP000219050">
    <property type="component" value="Chromosome"/>
</dbReference>
<accession>A0A291LWK5</accession>
<dbReference type="EMBL" id="CP021404">
    <property type="protein sequence ID" value="ATI40815.1"/>
    <property type="molecule type" value="Genomic_DNA"/>
</dbReference>